<keyword evidence="4" id="KW-0762">Sugar transport</keyword>
<feature type="transmembrane region" description="Helical" evidence="12">
    <location>
        <begin position="301"/>
        <end position="319"/>
    </location>
</feature>
<evidence type="ECO:0000256" key="6">
    <source>
        <dbReference type="ARBA" id="ARBA00022683"/>
    </source>
</evidence>
<evidence type="ECO:0000259" key="14">
    <source>
        <dbReference type="PROSITE" id="PS51103"/>
    </source>
</evidence>
<name>A0A941CPT1_9CLOT</name>
<dbReference type="PROSITE" id="PS51103">
    <property type="entry name" value="PTS_EIIC_TYPE_1"/>
    <property type="match status" value="1"/>
</dbReference>
<feature type="transmembrane region" description="Helical" evidence="12">
    <location>
        <begin position="150"/>
        <end position="170"/>
    </location>
</feature>
<dbReference type="GO" id="GO:0008982">
    <property type="term" value="F:protein-N(PI)-phosphohistidine-sugar phosphotransferase activity"/>
    <property type="evidence" value="ECO:0007669"/>
    <property type="project" value="InterPro"/>
</dbReference>
<keyword evidence="10 12" id="KW-0472">Membrane</keyword>
<dbReference type="GO" id="GO:0090563">
    <property type="term" value="F:protein-phosphocysteine-sugar phosphotransferase activity"/>
    <property type="evidence" value="ECO:0007669"/>
    <property type="project" value="TreeGrafter"/>
</dbReference>
<evidence type="ECO:0000313" key="15">
    <source>
        <dbReference type="EMBL" id="MBR0576017.1"/>
    </source>
</evidence>
<evidence type="ECO:0000259" key="13">
    <source>
        <dbReference type="PROSITE" id="PS51098"/>
    </source>
</evidence>
<evidence type="ECO:0000256" key="1">
    <source>
        <dbReference type="ARBA" id="ARBA00004651"/>
    </source>
</evidence>
<feature type="transmembrane region" description="Helical" evidence="12">
    <location>
        <begin position="326"/>
        <end position="343"/>
    </location>
</feature>
<evidence type="ECO:0000313" key="16">
    <source>
        <dbReference type="Proteomes" id="UP000675379"/>
    </source>
</evidence>
<evidence type="ECO:0000256" key="5">
    <source>
        <dbReference type="ARBA" id="ARBA00022679"/>
    </source>
</evidence>
<evidence type="ECO:0000256" key="2">
    <source>
        <dbReference type="ARBA" id="ARBA00022448"/>
    </source>
</evidence>
<feature type="transmembrane region" description="Helical" evidence="12">
    <location>
        <begin position="217"/>
        <end position="239"/>
    </location>
</feature>
<reference evidence="15" key="1">
    <citation type="submission" date="2021-04" db="EMBL/GenBank/DDBJ databases">
        <title>Proteiniclasticum sedimins sp. nov., an obligate anaerobic bacterium isolated from anaerobic sludge.</title>
        <authorList>
            <person name="Liu J."/>
        </authorList>
    </citation>
    <scope>NUCLEOTIDE SEQUENCE</scope>
    <source>
        <strain evidence="15">BAD-10</strain>
    </source>
</reference>
<dbReference type="NCBIfam" id="TIGR00826">
    <property type="entry name" value="EIIB_glc"/>
    <property type="match status" value="1"/>
</dbReference>
<keyword evidence="9 12" id="KW-1133">Transmembrane helix</keyword>
<accession>A0A941CPT1</accession>
<proteinExistence type="predicted"/>
<dbReference type="GO" id="GO:0009401">
    <property type="term" value="P:phosphoenolpyruvate-dependent sugar phosphotransferase system"/>
    <property type="evidence" value="ECO:0007669"/>
    <property type="project" value="UniProtKB-KW"/>
</dbReference>
<dbReference type="InterPro" id="IPR050429">
    <property type="entry name" value="PTS_Glucose_EIICBA"/>
</dbReference>
<dbReference type="Proteomes" id="UP000675379">
    <property type="component" value="Unassembled WGS sequence"/>
</dbReference>
<evidence type="ECO:0000256" key="4">
    <source>
        <dbReference type="ARBA" id="ARBA00022597"/>
    </source>
</evidence>
<comment type="caution">
    <text evidence="15">The sequence shown here is derived from an EMBL/GenBank/DDBJ whole genome shotgun (WGS) entry which is preliminary data.</text>
</comment>
<dbReference type="InterPro" id="IPR018113">
    <property type="entry name" value="PTrfase_EIIB_Cys"/>
</dbReference>
<feature type="transmembrane region" description="Helical" evidence="12">
    <location>
        <begin position="401"/>
        <end position="423"/>
    </location>
</feature>
<feature type="transmembrane region" description="Helical" evidence="12">
    <location>
        <begin position="191"/>
        <end position="211"/>
    </location>
</feature>
<evidence type="ECO:0000256" key="12">
    <source>
        <dbReference type="SAM" id="Phobius"/>
    </source>
</evidence>
<evidence type="ECO:0000256" key="8">
    <source>
        <dbReference type="ARBA" id="ARBA00022777"/>
    </source>
</evidence>
<dbReference type="InterPro" id="IPR003352">
    <property type="entry name" value="PTS_EIIC"/>
</dbReference>
<dbReference type="CDD" id="cd00212">
    <property type="entry name" value="PTS_IIB_glc"/>
    <property type="match status" value="1"/>
</dbReference>
<feature type="domain" description="PTS EIIC type-1" evidence="14">
    <location>
        <begin position="11"/>
        <end position="435"/>
    </location>
</feature>
<keyword evidence="6" id="KW-0598">Phosphotransferase system</keyword>
<dbReference type="PANTHER" id="PTHR30009:SF12">
    <property type="entry name" value="PHOSPHOTRANSFERASE IIC COMPONENT GLVC"/>
    <property type="match status" value="1"/>
</dbReference>
<dbReference type="Pfam" id="PF00367">
    <property type="entry name" value="PTS_EIIB"/>
    <property type="match status" value="1"/>
</dbReference>
<feature type="active site" description="Phosphocysteine intermediate; for EIIB activity" evidence="11">
    <location>
        <position position="478"/>
    </location>
</feature>
<feature type="transmembrane region" description="Helical" evidence="12">
    <location>
        <begin position="349"/>
        <end position="372"/>
    </location>
</feature>
<dbReference type="PROSITE" id="PS01035">
    <property type="entry name" value="PTS_EIIB_TYPE_1_CYS"/>
    <property type="match status" value="1"/>
</dbReference>
<keyword evidence="5" id="KW-0808">Transferase</keyword>
<dbReference type="Pfam" id="PF02378">
    <property type="entry name" value="PTS_EIIC"/>
    <property type="match status" value="1"/>
</dbReference>
<dbReference type="GO" id="GO:0005886">
    <property type="term" value="C:plasma membrane"/>
    <property type="evidence" value="ECO:0007669"/>
    <property type="project" value="UniProtKB-SubCell"/>
</dbReference>
<protein>
    <submittedName>
        <fullName evidence="15">PTS transporter subunit EIIC</fullName>
    </submittedName>
</protein>
<keyword evidence="2" id="KW-0813">Transport</keyword>
<keyword evidence="16" id="KW-1185">Reference proteome</keyword>
<sequence length="536" mass="58626">MRKNKEVEMMKNFQAKLQTFAGAMMVPIILFVLVGFYVGIGSAFTNYIVAKGTFLHTLFSLLSSLGFMFMNNLQIWFAVGIAFVLAKKEKGWAAFSGIIMYFSLLTIIKTYAGIQGWTGETTTVEALVASGYTQSAAMNFNAIWGTAQGIFGYNMGIFSGILSGLAAAFIHNKWVDKELPAMLGFFAGTKFVVIMVTLIAIPYGVLIYYVWPYIGLALQSVTGFIGASGLLGTFVFGTLDKLLLPFGIHHLIAFPIEYSSVGGSMVIDGVLYEGVRNIMNGQAASAGATGYLVRNFTSGRLLFQLAGLPGAAFAMYKLARPENRKKVASLLIPAVITLALVGISEPIEYTFLFVAPALYFLVYAPLAGLCYVLAEVAQISINGHALFFMIPNLFQPHKVHALNLLWLLPLTFFAYYFVFKFVIQKFNLKTPGRGEVSEDIKLMTKKDYKEAKSAGDALEVRIIEALGGAENIDSITACATRLRVSVKDDSLTAPDNSWKEHLEALGVVRGKNSLQIIYGVRVGNILTKIKDLLQLD</sequence>
<dbReference type="GO" id="GO:0016301">
    <property type="term" value="F:kinase activity"/>
    <property type="evidence" value="ECO:0007669"/>
    <property type="project" value="UniProtKB-KW"/>
</dbReference>
<keyword evidence="3" id="KW-1003">Cell membrane</keyword>
<evidence type="ECO:0000256" key="11">
    <source>
        <dbReference type="PROSITE-ProRule" id="PRU00421"/>
    </source>
</evidence>
<dbReference type="SUPFAM" id="SSF55604">
    <property type="entry name" value="Glucose permease domain IIB"/>
    <property type="match status" value="1"/>
</dbReference>
<organism evidence="15 16">
    <name type="scientific">Proteiniclasticum sediminis</name>
    <dbReference type="NCBI Taxonomy" id="2804028"/>
    <lineage>
        <taxon>Bacteria</taxon>
        <taxon>Bacillati</taxon>
        <taxon>Bacillota</taxon>
        <taxon>Clostridia</taxon>
        <taxon>Eubacteriales</taxon>
        <taxon>Clostridiaceae</taxon>
        <taxon>Proteiniclasticum</taxon>
    </lineage>
</organism>
<dbReference type="InterPro" id="IPR001996">
    <property type="entry name" value="PTS_IIB_1"/>
</dbReference>
<feature type="domain" description="PTS EIIB type-1" evidence="13">
    <location>
        <begin position="456"/>
        <end position="536"/>
    </location>
</feature>
<gene>
    <name evidence="15" type="ORF">KCG48_06640</name>
</gene>
<feature type="transmembrane region" description="Helical" evidence="12">
    <location>
        <begin position="60"/>
        <end position="85"/>
    </location>
</feature>
<dbReference type="EMBL" id="JAGSCS010000006">
    <property type="protein sequence ID" value="MBR0576017.1"/>
    <property type="molecule type" value="Genomic_DNA"/>
</dbReference>
<dbReference type="Gene3D" id="3.30.1360.60">
    <property type="entry name" value="Glucose permease domain IIB"/>
    <property type="match status" value="1"/>
</dbReference>
<feature type="transmembrane region" description="Helical" evidence="12">
    <location>
        <begin position="92"/>
        <end position="112"/>
    </location>
</feature>
<evidence type="ECO:0000256" key="9">
    <source>
        <dbReference type="ARBA" id="ARBA00022989"/>
    </source>
</evidence>
<evidence type="ECO:0000256" key="7">
    <source>
        <dbReference type="ARBA" id="ARBA00022692"/>
    </source>
</evidence>
<dbReference type="PROSITE" id="PS51098">
    <property type="entry name" value="PTS_EIIB_TYPE_1"/>
    <property type="match status" value="1"/>
</dbReference>
<evidence type="ECO:0000256" key="3">
    <source>
        <dbReference type="ARBA" id="ARBA00022475"/>
    </source>
</evidence>
<feature type="transmembrane region" description="Helical" evidence="12">
    <location>
        <begin position="20"/>
        <end position="40"/>
    </location>
</feature>
<dbReference type="PANTHER" id="PTHR30009">
    <property type="entry name" value="CYTOCHROME C-TYPE SYNTHESIS PROTEIN AND PTS TRANSMEMBRANE COMPONENT"/>
    <property type="match status" value="1"/>
</dbReference>
<dbReference type="InterPro" id="IPR013013">
    <property type="entry name" value="PTS_EIIC_1"/>
</dbReference>
<keyword evidence="8" id="KW-0418">Kinase</keyword>
<dbReference type="InterPro" id="IPR036878">
    <property type="entry name" value="Glu_permease_IIB"/>
</dbReference>
<evidence type="ECO:0000256" key="10">
    <source>
        <dbReference type="ARBA" id="ARBA00023136"/>
    </source>
</evidence>
<dbReference type="AlphaFoldDB" id="A0A941CPT1"/>
<keyword evidence="7 12" id="KW-0812">Transmembrane</keyword>
<comment type="subcellular location">
    <subcellularLocation>
        <location evidence="1">Cell membrane</location>
        <topology evidence="1">Multi-pass membrane protein</topology>
    </subcellularLocation>
</comment>
<feature type="transmembrane region" description="Helical" evidence="12">
    <location>
        <begin position="251"/>
        <end position="272"/>
    </location>
</feature>